<reference evidence="2 3" key="1">
    <citation type="journal article" date="2021" name="Hortic Res">
        <title>The domestication of Cucurbita argyrosperma as revealed by the genome of its wild relative.</title>
        <authorList>
            <person name="Barrera-Redondo J."/>
            <person name="Sanchez-de la Vega G."/>
            <person name="Aguirre-Liguori J.A."/>
            <person name="Castellanos-Morales G."/>
            <person name="Gutierrez-Guerrero Y.T."/>
            <person name="Aguirre-Dugua X."/>
            <person name="Aguirre-Planter E."/>
            <person name="Tenaillon M.I."/>
            <person name="Lira-Saade R."/>
            <person name="Eguiarte L.E."/>
        </authorList>
    </citation>
    <scope>NUCLEOTIDE SEQUENCE [LARGE SCALE GENOMIC DNA]</scope>
    <source>
        <strain evidence="2">JBR-2021</strain>
    </source>
</reference>
<proteinExistence type="predicted"/>
<dbReference type="Pfam" id="PF17244">
    <property type="entry name" value="CDC24_OB3"/>
    <property type="match status" value="1"/>
</dbReference>
<feature type="domain" description="Cell division control protein 24 OB" evidence="1">
    <location>
        <begin position="4"/>
        <end position="66"/>
    </location>
</feature>
<accession>A0AAV6MIN9</accession>
<gene>
    <name evidence="2" type="ORF">SDJN03_22175</name>
</gene>
<dbReference type="Proteomes" id="UP000685013">
    <property type="component" value="Chromosome 14"/>
</dbReference>
<dbReference type="AlphaFoldDB" id="A0AAV6MIN9"/>
<name>A0AAV6MIN9_9ROSI</name>
<dbReference type="InterPro" id="IPR035203">
    <property type="entry name" value="Cdc24_OB3"/>
</dbReference>
<feature type="non-terminal residue" evidence="2">
    <location>
        <position position="1"/>
    </location>
</feature>
<evidence type="ECO:0000259" key="1">
    <source>
        <dbReference type="Pfam" id="PF17244"/>
    </source>
</evidence>
<organism evidence="2 3">
    <name type="scientific">Cucurbita argyrosperma subsp. sororia</name>
    <dbReference type="NCBI Taxonomy" id="37648"/>
    <lineage>
        <taxon>Eukaryota</taxon>
        <taxon>Viridiplantae</taxon>
        <taxon>Streptophyta</taxon>
        <taxon>Embryophyta</taxon>
        <taxon>Tracheophyta</taxon>
        <taxon>Spermatophyta</taxon>
        <taxon>Magnoliopsida</taxon>
        <taxon>eudicotyledons</taxon>
        <taxon>Gunneridae</taxon>
        <taxon>Pentapetalae</taxon>
        <taxon>rosids</taxon>
        <taxon>fabids</taxon>
        <taxon>Cucurbitales</taxon>
        <taxon>Cucurbitaceae</taxon>
        <taxon>Cucurbiteae</taxon>
        <taxon>Cucurbita</taxon>
    </lineage>
</organism>
<evidence type="ECO:0000313" key="3">
    <source>
        <dbReference type="Proteomes" id="UP000685013"/>
    </source>
</evidence>
<evidence type="ECO:0000313" key="2">
    <source>
        <dbReference type="EMBL" id="KAG6582173.1"/>
    </source>
</evidence>
<protein>
    <recommendedName>
        <fullName evidence="1">Cell division control protein 24 OB domain-containing protein</fullName>
    </recommendedName>
</protein>
<keyword evidence="3" id="KW-1185">Reference proteome</keyword>
<sequence>MIGGHTVYISVLTCTINKNRLEALWIENHVGASFVNFSCLPTLFSPGHLKLSRLSDLTKQYSWYKGPLESSNRPSPIGHLAERIYGSRTSISFGDQVSKAPYLCCLEAAK</sequence>
<comment type="caution">
    <text evidence="2">The sequence shown here is derived from an EMBL/GenBank/DDBJ whole genome shotgun (WGS) entry which is preliminary data.</text>
</comment>
<dbReference type="EMBL" id="JAGKQH010000014">
    <property type="protein sequence ID" value="KAG6582173.1"/>
    <property type="molecule type" value="Genomic_DNA"/>
</dbReference>